<dbReference type="GeneID" id="29423049"/>
<dbReference type="InterPro" id="IPR011004">
    <property type="entry name" value="Trimer_LpxA-like_sf"/>
</dbReference>
<dbReference type="GO" id="GO:0008666">
    <property type="term" value="F:2,3,4,5-tetrahydropyridine-2,6-dicarboxylate N-succinyltransferase activity"/>
    <property type="evidence" value="ECO:0007669"/>
    <property type="project" value="UniProtKB-EC"/>
</dbReference>
<gene>
    <name evidence="1" type="ORF">CIP107547_01162</name>
</gene>
<sequence>MSQFGATAIGIANIAMNGEVLDTWYPTPELVPASTSPSYTERLGAQDLPPKLLSLVRLDEDRLVEQVAVRTYIGDLDTPPIDAHDVFLRLHLLSHRLVRPLEINMDNAMSILSRVVWTNKGPCLPENFENIRMSLRNRGLIHVYGIDRLPRMVDYVVPTGVEITEAERVRLGAYLAEGTKVLREGYVSFNAGTLGAGRIEGRLYSGTVVGDNVDLGISASIVPDKPHAQLRVGANCVFGLGSAVMGINLGDNVRVGNNVVIDKETMVYFADRDVTAAAAILDGQSDWQIHAESGRPEPVVRPT</sequence>
<dbReference type="InterPro" id="IPR038361">
    <property type="entry name" value="THDPS_M_sf"/>
</dbReference>
<dbReference type="RefSeq" id="WP_014316612.1">
    <property type="nucleotide sequence ID" value="NZ_CABVGJ010000003.1"/>
</dbReference>
<dbReference type="Gene3D" id="3.30.70.2010">
    <property type="match status" value="1"/>
</dbReference>
<dbReference type="Pfam" id="PF14602">
    <property type="entry name" value="Hexapep_2"/>
    <property type="match status" value="1"/>
</dbReference>
<dbReference type="InterPro" id="IPR001451">
    <property type="entry name" value="Hexapep"/>
</dbReference>
<dbReference type="InterPro" id="IPR032784">
    <property type="entry name" value="THDPS_M"/>
</dbReference>
<reference evidence="1 2" key="1">
    <citation type="submission" date="2020-02" db="EMBL/GenBank/DDBJ databases">
        <authorList>
            <person name="Brisse S."/>
        </authorList>
    </citation>
    <scope>NUCLEOTIDE SEQUENCE [LARGE SCALE GENOMIC DNA]</scope>
    <source>
        <strain evidence="1">CIP107547</strain>
    </source>
</reference>
<dbReference type="SUPFAM" id="SSF51161">
    <property type="entry name" value="Trimeric LpxA-like enzymes"/>
    <property type="match status" value="1"/>
</dbReference>
<dbReference type="Pfam" id="PF14789">
    <property type="entry name" value="THDPS_M"/>
    <property type="match status" value="1"/>
</dbReference>
<dbReference type="KEGG" id="cdip:ERS451417_00884"/>
<organism evidence="1 2">
    <name type="scientific">Corynebacterium diphtheriae</name>
    <dbReference type="NCBI Taxonomy" id="1717"/>
    <lineage>
        <taxon>Bacteria</taxon>
        <taxon>Bacillati</taxon>
        <taxon>Actinomycetota</taxon>
        <taxon>Actinomycetes</taxon>
        <taxon>Mycobacteriales</taxon>
        <taxon>Corynebacteriaceae</taxon>
        <taxon>Corynebacterium</taxon>
    </lineage>
</organism>
<evidence type="ECO:0000313" key="2">
    <source>
        <dbReference type="Proteomes" id="UP000480222"/>
    </source>
</evidence>
<keyword evidence="1" id="KW-0012">Acyltransferase</keyword>
<evidence type="ECO:0000313" key="1">
    <source>
        <dbReference type="EMBL" id="CAB0599228.1"/>
    </source>
</evidence>
<accession>A0A0D6FVN4</accession>
<proteinExistence type="predicted"/>
<dbReference type="AlphaFoldDB" id="A0A0D6FVN4"/>
<dbReference type="Proteomes" id="UP000480222">
    <property type="component" value="Unassembled WGS sequence"/>
</dbReference>
<keyword evidence="1" id="KW-0808">Transferase</keyword>
<comment type="caution">
    <text evidence="1">The sequence shown here is derived from an EMBL/GenBank/DDBJ whole genome shotgun (WGS) entry which is preliminary data.</text>
</comment>
<protein>
    <submittedName>
        <fullName evidence="1">Succinyltransferase</fullName>
        <ecNumber evidence="1">2.3.1.117</ecNumber>
    </submittedName>
</protein>
<dbReference type="Gene3D" id="3.30.60.70">
    <property type="entry name" value="Trimeric LpxA-like enzymes"/>
    <property type="match status" value="1"/>
</dbReference>
<dbReference type="EMBL" id="CADDAV010000015">
    <property type="protein sequence ID" value="CAB0599228.1"/>
    <property type="molecule type" value="Genomic_DNA"/>
</dbReference>
<dbReference type="EC" id="2.3.1.117" evidence="1"/>
<name>A0A0D6FVN4_CORDP</name>
<dbReference type="Gene3D" id="2.160.10.10">
    <property type="entry name" value="Hexapeptide repeat proteins"/>
    <property type="match status" value="1"/>
</dbReference>
<dbReference type="OMA" id="NEPNSAC"/>